<dbReference type="InterPro" id="IPR056924">
    <property type="entry name" value="SH3_Tf2-1"/>
</dbReference>
<keyword evidence="5" id="KW-0378">Hydrolase</keyword>
<dbReference type="Pfam" id="PF00078">
    <property type="entry name" value="RVT_1"/>
    <property type="match status" value="1"/>
</dbReference>
<dbReference type="SUPFAM" id="SSF56672">
    <property type="entry name" value="DNA/RNA polymerases"/>
    <property type="match status" value="1"/>
</dbReference>
<dbReference type="GO" id="GO:0005634">
    <property type="term" value="C:nucleus"/>
    <property type="evidence" value="ECO:0007669"/>
    <property type="project" value="UniProtKB-ARBA"/>
</dbReference>
<accession>A0A1M2VAS9</accession>
<dbReference type="Gene3D" id="2.40.50.40">
    <property type="match status" value="1"/>
</dbReference>
<feature type="region of interest" description="Disordered" evidence="8">
    <location>
        <begin position="529"/>
        <end position="576"/>
    </location>
</feature>
<sequence length="1114" mass="126088">MANAPSSYPSTVSQPGNLSPMIPPALQAAELDQIRTHILDEYADLFQPVPPVLPPFREINHSIPLVDERKRYNYHLPRCPEALRTQLSDKIERYVQAGWWVPRAVDQAAPLLCVYKKDGRLRTVVDLRQRNDNTVRDVTPFPDQDQIRNDVARARYRTKLDMSDAYEQTRIAEEDVPKTAFATIFGTFVSRVMQQGDCNAPSTFQRLMTQIFRERIGRTIHVYLDDIFIFTNTLEEHIENIRWVFAKLREHRLYLSAKKVDILSSSMDCLGHLIDDRGLHADSDKMVRIRDWPVPKNWHDVQRFLGLVQYLAHFMPDVTAYTGPLSAMTKNGQSFFWRPLHQKCFDEIKRLACKSPILRPIDPGHPDPIWLVTDASHVGVGAMYGQGPSWESCRPAGFMSKKFTSAQFSYFTSEQEALAVVEALLKWEDKLMGRPFTIVTDHKSLSFMNEKRHLVPRIQRWMEYISRFDYKILWVQGVSNKVADALSRYYLSEEASASHPPYDLVTADARLDPDGDTLGANRVLELRATRVEDRREPRDVEAADLAQHAPGTGAPPDAPTDDPTAVESTGQGPPLDEILHSQLDVRALVKDAYGDDVFFRKILDDPTHFALFRVHEGLTVKASTQRPAGLLHNLPIPDQPWDSISMDFVGPFPECDGYDYLWVIVDRFSVTVHLIPTTTTVRASQLAWLFVREVVRLHGLPSSIVSDRDSKFVSKFWREVHRLLGTKLLMSTSYHPETDGTSERAIRTATQILRALVRPDQKDWARRTPMVEFAMNSSRNATTGFAPFEITGGTLPRMLHDIAPEPALPGVTEFAERALDHLRQAHDNIIASRVEQTRQANRRRRDEEVGERVAFAVGAKAYLSTANLNMPKGRAHKLLPKFIGPYEIVRAHPATSNYTLKLPPALAQRGIHPTFHVSRLRPHEPNDETLFPHREAEAFYDFGDDPDREYLVDDILAHQWRGNAVSFLVQWTAGDATWEPWSHVKDLAAVDRYFELLGVREWHELPRARERQGPRADARATTRQPEGGPTAMTEAAVPTTTSQRPHSGGRDSNMGALPTHQLAAPRAATTAPTAVAAPPAMSPQANARDRPQAQALDPGIRRTARAHKPRVRTS</sequence>
<dbReference type="Pfam" id="PF00665">
    <property type="entry name" value="rve"/>
    <property type="match status" value="1"/>
</dbReference>
<dbReference type="OrthoDB" id="3158924at2759"/>
<feature type="domain" description="Reverse transcriptase" evidence="9">
    <location>
        <begin position="95"/>
        <end position="274"/>
    </location>
</feature>
<evidence type="ECO:0000313" key="11">
    <source>
        <dbReference type="EMBL" id="OJT04655.1"/>
    </source>
</evidence>
<feature type="compositionally biased region" description="Basic and acidic residues" evidence="8">
    <location>
        <begin position="529"/>
        <end position="541"/>
    </location>
</feature>
<dbReference type="Pfam" id="PF17917">
    <property type="entry name" value="RT_RNaseH"/>
    <property type="match status" value="1"/>
</dbReference>
<dbReference type="GO" id="GO:0003964">
    <property type="term" value="F:RNA-directed DNA polymerase activity"/>
    <property type="evidence" value="ECO:0007669"/>
    <property type="project" value="UniProtKB-KW"/>
</dbReference>
<dbReference type="PANTHER" id="PTHR37984:SF5">
    <property type="entry name" value="PROTEIN NYNRIN-LIKE"/>
    <property type="match status" value="1"/>
</dbReference>
<dbReference type="GO" id="GO:0015074">
    <property type="term" value="P:DNA integration"/>
    <property type="evidence" value="ECO:0007669"/>
    <property type="project" value="InterPro"/>
</dbReference>
<dbReference type="GO" id="GO:0016787">
    <property type="term" value="F:hydrolase activity"/>
    <property type="evidence" value="ECO:0007669"/>
    <property type="project" value="UniProtKB-KW"/>
</dbReference>
<evidence type="ECO:0000256" key="8">
    <source>
        <dbReference type="SAM" id="MobiDB-lite"/>
    </source>
</evidence>
<dbReference type="InterPro" id="IPR050951">
    <property type="entry name" value="Retrovirus_Pol_polyprotein"/>
</dbReference>
<evidence type="ECO:0000259" key="10">
    <source>
        <dbReference type="PROSITE" id="PS50994"/>
    </source>
</evidence>
<feature type="domain" description="Integrase catalytic" evidence="10">
    <location>
        <begin position="636"/>
        <end position="795"/>
    </location>
</feature>
<evidence type="ECO:0000256" key="6">
    <source>
        <dbReference type="ARBA" id="ARBA00022884"/>
    </source>
</evidence>
<dbReference type="GO" id="GO:0003723">
    <property type="term" value="F:RNA binding"/>
    <property type="evidence" value="ECO:0007669"/>
    <property type="project" value="UniProtKB-KW"/>
</dbReference>
<dbReference type="Gene3D" id="3.30.70.270">
    <property type="match status" value="2"/>
</dbReference>
<evidence type="ECO:0000256" key="5">
    <source>
        <dbReference type="ARBA" id="ARBA00022801"/>
    </source>
</evidence>
<dbReference type="STRING" id="154538.A0A1M2VAS9"/>
<dbReference type="PANTHER" id="PTHR37984">
    <property type="entry name" value="PROTEIN CBG26694"/>
    <property type="match status" value="1"/>
</dbReference>
<dbReference type="Gene3D" id="3.10.10.10">
    <property type="entry name" value="HIV Type 1 Reverse Transcriptase, subunit A, domain 1"/>
    <property type="match status" value="1"/>
</dbReference>
<dbReference type="GO" id="GO:0004519">
    <property type="term" value="F:endonuclease activity"/>
    <property type="evidence" value="ECO:0007669"/>
    <property type="project" value="UniProtKB-KW"/>
</dbReference>
<dbReference type="PROSITE" id="PS50994">
    <property type="entry name" value="INTEGRASE"/>
    <property type="match status" value="1"/>
</dbReference>
<dbReference type="Pfam" id="PF24626">
    <property type="entry name" value="SH3_Tf2-1"/>
    <property type="match status" value="1"/>
</dbReference>
<proteinExistence type="predicted"/>
<dbReference type="InterPro" id="IPR043128">
    <property type="entry name" value="Rev_trsase/Diguanyl_cyclase"/>
</dbReference>
<keyword evidence="12" id="KW-1185">Reference proteome</keyword>
<dbReference type="CDD" id="cd09274">
    <property type="entry name" value="RNase_HI_RT_Ty3"/>
    <property type="match status" value="1"/>
</dbReference>
<dbReference type="AlphaFoldDB" id="A0A1M2VAS9"/>
<evidence type="ECO:0000256" key="7">
    <source>
        <dbReference type="ARBA" id="ARBA00022918"/>
    </source>
</evidence>
<keyword evidence="4" id="KW-0255">Endonuclease</keyword>
<reference evidence="11 12" key="1">
    <citation type="submission" date="2016-10" db="EMBL/GenBank/DDBJ databases">
        <title>Genome sequence of the basidiomycete white-rot fungus Trametes pubescens.</title>
        <authorList>
            <person name="Makela M.R."/>
            <person name="Granchi Z."/>
            <person name="Peng M."/>
            <person name="De Vries R.P."/>
            <person name="Grigoriev I."/>
            <person name="Riley R."/>
            <person name="Hilden K."/>
        </authorList>
    </citation>
    <scope>NUCLEOTIDE SEQUENCE [LARGE SCALE GENOMIC DNA]</scope>
    <source>
        <strain evidence="11 12">FBCC735</strain>
    </source>
</reference>
<keyword evidence="7" id="KW-0695">RNA-directed DNA polymerase</keyword>
<dbReference type="InterPro" id="IPR036397">
    <property type="entry name" value="RNaseH_sf"/>
</dbReference>
<evidence type="ECO:0000256" key="4">
    <source>
        <dbReference type="ARBA" id="ARBA00022759"/>
    </source>
</evidence>
<feature type="region of interest" description="Disordered" evidence="8">
    <location>
        <begin position="1007"/>
        <end position="1114"/>
    </location>
</feature>
<dbReference type="InterPro" id="IPR041373">
    <property type="entry name" value="RT_RNaseH"/>
</dbReference>
<evidence type="ECO:0000256" key="2">
    <source>
        <dbReference type="ARBA" id="ARBA00022695"/>
    </source>
</evidence>
<dbReference type="CDD" id="cd01647">
    <property type="entry name" value="RT_LTR"/>
    <property type="match status" value="1"/>
</dbReference>
<protein>
    <submittedName>
        <fullName evidence="11">Transposon Tf2-12 polyprotein</fullName>
    </submittedName>
</protein>
<dbReference type="InterPro" id="IPR000477">
    <property type="entry name" value="RT_dom"/>
</dbReference>
<dbReference type="InterPro" id="IPR012337">
    <property type="entry name" value="RNaseH-like_sf"/>
</dbReference>
<feature type="compositionally biased region" description="Basic and acidic residues" evidence="8">
    <location>
        <begin position="1007"/>
        <end position="1020"/>
    </location>
</feature>
<feature type="compositionally biased region" description="Low complexity" evidence="8">
    <location>
        <begin position="549"/>
        <end position="565"/>
    </location>
</feature>
<comment type="caution">
    <text evidence="11">The sequence shown here is derived from an EMBL/GenBank/DDBJ whole genome shotgun (WGS) entry which is preliminary data.</text>
</comment>
<dbReference type="InterPro" id="IPR016197">
    <property type="entry name" value="Chromo-like_dom_sf"/>
</dbReference>
<evidence type="ECO:0000259" key="9">
    <source>
        <dbReference type="PROSITE" id="PS50878"/>
    </source>
</evidence>
<feature type="compositionally biased region" description="Low complexity" evidence="8">
    <location>
        <begin position="1063"/>
        <end position="1079"/>
    </location>
</feature>
<dbReference type="Gene3D" id="3.30.420.10">
    <property type="entry name" value="Ribonuclease H-like superfamily/Ribonuclease H"/>
    <property type="match status" value="1"/>
</dbReference>
<evidence type="ECO:0000256" key="1">
    <source>
        <dbReference type="ARBA" id="ARBA00022679"/>
    </source>
</evidence>
<dbReference type="PROSITE" id="PS50878">
    <property type="entry name" value="RT_POL"/>
    <property type="match status" value="1"/>
</dbReference>
<keyword evidence="2" id="KW-0548">Nucleotidyltransferase</keyword>
<keyword evidence="3" id="KW-0540">Nuclease</keyword>
<dbReference type="InterPro" id="IPR043502">
    <property type="entry name" value="DNA/RNA_pol_sf"/>
</dbReference>
<gene>
    <name evidence="11" type="ORF">TRAPUB_4600</name>
</gene>
<keyword evidence="1" id="KW-0808">Transferase</keyword>
<feature type="compositionally biased region" description="Basic residues" evidence="8">
    <location>
        <begin position="1102"/>
        <end position="1114"/>
    </location>
</feature>
<organism evidence="11 12">
    <name type="scientific">Trametes pubescens</name>
    <name type="common">White-rot fungus</name>
    <dbReference type="NCBI Taxonomy" id="154538"/>
    <lineage>
        <taxon>Eukaryota</taxon>
        <taxon>Fungi</taxon>
        <taxon>Dikarya</taxon>
        <taxon>Basidiomycota</taxon>
        <taxon>Agaricomycotina</taxon>
        <taxon>Agaricomycetes</taxon>
        <taxon>Polyporales</taxon>
        <taxon>Polyporaceae</taxon>
        <taxon>Trametes</taxon>
    </lineage>
</organism>
<dbReference type="Proteomes" id="UP000184267">
    <property type="component" value="Unassembled WGS sequence"/>
</dbReference>
<keyword evidence="6" id="KW-0694">RNA-binding</keyword>
<dbReference type="EMBL" id="MNAD01001521">
    <property type="protein sequence ID" value="OJT04655.1"/>
    <property type="molecule type" value="Genomic_DNA"/>
</dbReference>
<evidence type="ECO:0000256" key="3">
    <source>
        <dbReference type="ARBA" id="ARBA00022722"/>
    </source>
</evidence>
<dbReference type="SUPFAM" id="SSF53098">
    <property type="entry name" value="Ribonuclease H-like"/>
    <property type="match status" value="1"/>
</dbReference>
<evidence type="ECO:0000313" key="12">
    <source>
        <dbReference type="Proteomes" id="UP000184267"/>
    </source>
</evidence>
<dbReference type="CDD" id="cd00024">
    <property type="entry name" value="CD_CSD"/>
    <property type="match status" value="1"/>
</dbReference>
<name>A0A1M2VAS9_TRAPU</name>
<dbReference type="SUPFAM" id="SSF54160">
    <property type="entry name" value="Chromo domain-like"/>
    <property type="match status" value="1"/>
</dbReference>
<dbReference type="InterPro" id="IPR001584">
    <property type="entry name" value="Integrase_cat-core"/>
</dbReference>